<evidence type="ECO:0008006" key="3">
    <source>
        <dbReference type="Google" id="ProtNLM"/>
    </source>
</evidence>
<dbReference type="eggNOG" id="arCOG05529">
    <property type="taxonomic scope" value="Archaea"/>
</dbReference>
<dbReference type="AlphaFoldDB" id="D7DBW5"/>
<dbReference type="HOGENOM" id="CLU_2103626_0_0_2"/>
<evidence type="ECO:0000313" key="2">
    <source>
        <dbReference type="Proteomes" id="UP000002573"/>
    </source>
</evidence>
<proteinExistence type="predicted"/>
<reference evidence="1 2" key="2">
    <citation type="journal article" date="2011" name="Stand. Genomic Sci.">
        <title>Complete genome sequence of Staphylothermus hellenicus P8.</title>
        <authorList>
            <person name="Anderson I."/>
            <person name="Wirth R."/>
            <person name="Lucas S."/>
            <person name="Copeland A."/>
            <person name="Lapidus A."/>
            <person name="Cheng J.F."/>
            <person name="Goodwin L."/>
            <person name="Pitluck S."/>
            <person name="Davenport K."/>
            <person name="Detter J.C."/>
            <person name="Han C."/>
            <person name="Tapia R."/>
            <person name="Land M."/>
            <person name="Hauser L."/>
            <person name="Pati A."/>
            <person name="Mikhailova N."/>
            <person name="Woyke T."/>
            <person name="Klenk H.P."/>
            <person name="Kyrpides N."/>
            <person name="Ivanova N."/>
        </authorList>
    </citation>
    <scope>NUCLEOTIDE SEQUENCE [LARGE SCALE GENOMIC DNA]</scope>
    <source>
        <strain evidence="2">DSM 12710 / JCM 10830 / BK20S6-10-b1 / P8</strain>
    </source>
</reference>
<evidence type="ECO:0000313" key="1">
    <source>
        <dbReference type="EMBL" id="ADI31662.1"/>
    </source>
</evidence>
<name>D7DBW5_STAHD</name>
<dbReference type="RefSeq" id="WP_013142860.1">
    <property type="nucleotide sequence ID" value="NC_014205.1"/>
</dbReference>
<keyword evidence="2" id="KW-1185">Reference proteome</keyword>
<dbReference type="Proteomes" id="UP000002573">
    <property type="component" value="Chromosome"/>
</dbReference>
<organism evidence="1 2">
    <name type="scientific">Staphylothermus hellenicus (strain DSM 12710 / JCM 10830 / BK20S6-10-b1 / P8)</name>
    <dbReference type="NCBI Taxonomy" id="591019"/>
    <lineage>
        <taxon>Archaea</taxon>
        <taxon>Thermoproteota</taxon>
        <taxon>Thermoprotei</taxon>
        <taxon>Desulfurococcales</taxon>
        <taxon>Desulfurococcaceae</taxon>
        <taxon>Staphylothermus</taxon>
    </lineage>
</organism>
<dbReference type="OrthoDB" id="19085at2157"/>
<sequence>MAEELPDYLKMKLMKKIMSKAMKSSEEKKKAGKEKTDPEKIVWEKLRDERARELMYKAKTLYPDRYPLVIQVLHTLIHQGKIKELDGYTTLLLLHRLGVPVKPDLKIRFVKHGKEVDMKEYLE</sequence>
<accession>D7DBW5</accession>
<gene>
    <name evidence="1" type="ordered locus">Shell_0531</name>
</gene>
<reference evidence="2" key="1">
    <citation type="submission" date="2010-05" db="EMBL/GenBank/DDBJ databases">
        <title>Complete sequence of Staphylothermus hellenicus DSM 12710.</title>
        <authorList>
            <consortium name="US DOE Joint Genome Institute"/>
            <person name="Lucas S."/>
            <person name="Copeland A."/>
            <person name="Lapidus A."/>
            <person name="Cheng J.-F."/>
            <person name="Bruce D."/>
            <person name="Goodwin L."/>
            <person name="Pitluck S."/>
            <person name="Davenport K."/>
            <person name="Detter J.C."/>
            <person name="Han C."/>
            <person name="Tapia R."/>
            <person name="Larimer F."/>
            <person name="Land M."/>
            <person name="Hauser L."/>
            <person name="Kyrpides N."/>
            <person name="Mikhailova N."/>
            <person name="Anderson I.J."/>
            <person name="Woyke T."/>
        </authorList>
    </citation>
    <scope>NUCLEOTIDE SEQUENCE [LARGE SCALE GENOMIC DNA]</scope>
    <source>
        <strain evidence="2">DSM 12710 / JCM 10830 / BK20S6-10-b1 / P8</strain>
    </source>
</reference>
<dbReference type="EMBL" id="CP002051">
    <property type="protein sequence ID" value="ADI31662.1"/>
    <property type="molecule type" value="Genomic_DNA"/>
</dbReference>
<dbReference type="GeneID" id="9233820"/>
<protein>
    <recommendedName>
        <fullName evidence="3">DNA-binding protein</fullName>
    </recommendedName>
</protein>
<dbReference type="KEGG" id="shc:Shell_0531"/>